<proteinExistence type="predicted"/>
<comment type="caution">
    <text evidence="1">The sequence shown here is derived from an EMBL/GenBank/DDBJ whole genome shotgun (WGS) entry which is preliminary data.</text>
</comment>
<reference evidence="1" key="2">
    <citation type="submission" date="2021-10" db="EMBL/GenBank/DDBJ databases">
        <authorList>
            <person name="Piombo E."/>
        </authorList>
    </citation>
    <scope>NUCLEOTIDE SEQUENCE</scope>
</reference>
<name>A0ACA9U100_BIOOC</name>
<accession>A0ACA9U100</accession>
<evidence type="ECO:0000313" key="1">
    <source>
        <dbReference type="EMBL" id="CAG9946694.1"/>
    </source>
</evidence>
<dbReference type="EMBL" id="CADEHS020000010">
    <property type="protein sequence ID" value="CAG9946694.1"/>
    <property type="molecule type" value="Genomic_DNA"/>
</dbReference>
<keyword evidence="2" id="KW-1185">Reference proteome</keyword>
<organism evidence="1 2">
    <name type="scientific">Clonostachys rosea f. rosea IK726</name>
    <dbReference type="NCBI Taxonomy" id="1349383"/>
    <lineage>
        <taxon>Eukaryota</taxon>
        <taxon>Fungi</taxon>
        <taxon>Dikarya</taxon>
        <taxon>Ascomycota</taxon>
        <taxon>Pezizomycotina</taxon>
        <taxon>Sordariomycetes</taxon>
        <taxon>Hypocreomycetidae</taxon>
        <taxon>Hypocreales</taxon>
        <taxon>Bionectriaceae</taxon>
        <taxon>Clonostachys</taxon>
    </lineage>
</organism>
<gene>
    <name evidence="1" type="ORF">CRV2_00005578</name>
</gene>
<reference evidence="1" key="1">
    <citation type="submission" date="2020-04" db="EMBL/GenBank/DDBJ databases">
        <authorList>
            <person name="Broberg M."/>
        </authorList>
    </citation>
    <scope>NUCLEOTIDE SEQUENCE</scope>
</reference>
<evidence type="ECO:0000313" key="2">
    <source>
        <dbReference type="Proteomes" id="UP000836387"/>
    </source>
</evidence>
<dbReference type="Proteomes" id="UP000836387">
    <property type="component" value="Unassembled WGS sequence"/>
</dbReference>
<sequence>MSLSPSAANAVIDAEKPSCQECRRRKQKCSRDDPSCSYCLRQKDIPCVYDAKKNKPGLKVGAVEALSKRVDALEQSFHDREQQEKALRDTGHGGLSENTAQLIGAVTALVSEIQGITAKRSQPDGSVPINSVTPRDAGNQDAVEQSHAPKRRRVSVYQCVSPASSRSQPRVDMSDDQITHDLIDEAVDLYFAKVFYWIPLIHRSRFKDQIKLAEGRRRLSVVIDAILIATLRFVDRHNHSLSEEDILRLTTEKRKSVLIAAMDNLSIENLQALVILAFTDIGHGTPNRSWSIIGSMTRTAEYLQLTTEESRRNKTSRRRLSPLPATDDWVEQEERRRIFWNIFNLDRYFSVTTGWDAIIDTSKINLKLPANGSYWYAEEPVGCPYFNIGDRPGAEKTDRSSTHVSDQSRSDIPGDAGTTEYLRRISTFVLHQDVNFANQKDVRAWLTRFKELDLQLVHWKMFLPRKWSDPNRAPNTSTGPRDLDHNMTLAHVTHNTSMILLHHRIAYPPAGWCHSVPLPSACSAETCRLAATKTSNIMEKWLSICPEEIIVTPQMALCTFISARLLILHWRNDDKKLDSEFWVLVRSLEHMSRRWEGPRTESVKLPPNLAGKYAINLRNLYEKCMAHPSFEINLIDYQGDMCCSGASYTPNDVPDRNTQQTHHLGVNDTESSHAAPPVPSNLGSVPFHDATGRLVPSTHQQDISSGRVQSSSMNHLPLPTPSAHENTQIAAGNGSSYPMNATSPYPPGDLMEISQALMDQRFSEMDRIITLDDSFFETAALAPNMPLLPISEWNDDNINGQYYPNGGRSM</sequence>
<protein>
    <submittedName>
        <fullName evidence="1">Uncharacterized protein</fullName>
    </submittedName>
</protein>